<comment type="caution">
    <text evidence="8">The sequence shown here is derived from an EMBL/GenBank/DDBJ whole genome shotgun (WGS) entry which is preliminary data.</text>
</comment>
<name>A0A9W8LTR7_9FUNG</name>
<accession>A0A9W8LTR7</accession>
<reference evidence="8" key="1">
    <citation type="submission" date="2022-07" db="EMBL/GenBank/DDBJ databases">
        <title>Phylogenomic reconstructions and comparative analyses of Kickxellomycotina fungi.</title>
        <authorList>
            <person name="Reynolds N.K."/>
            <person name="Stajich J.E."/>
            <person name="Barry K."/>
            <person name="Grigoriev I.V."/>
            <person name="Crous P."/>
            <person name="Smith M.E."/>
        </authorList>
    </citation>
    <scope>NUCLEOTIDE SEQUENCE</scope>
    <source>
        <strain evidence="8">NRRL 1565</strain>
    </source>
</reference>
<proteinExistence type="inferred from homology"/>
<dbReference type="GO" id="GO:0005886">
    <property type="term" value="C:plasma membrane"/>
    <property type="evidence" value="ECO:0007669"/>
    <property type="project" value="TreeGrafter"/>
</dbReference>
<protein>
    <recommendedName>
        <fullName evidence="10">Nucleoside transporter</fullName>
    </recommendedName>
</protein>
<feature type="transmembrane region" description="Helical" evidence="7">
    <location>
        <begin position="12"/>
        <end position="31"/>
    </location>
</feature>
<evidence type="ECO:0000256" key="7">
    <source>
        <dbReference type="SAM" id="Phobius"/>
    </source>
</evidence>
<dbReference type="Pfam" id="PF01733">
    <property type="entry name" value="Nucleoside_tran"/>
    <property type="match status" value="2"/>
</dbReference>
<feature type="transmembrane region" description="Helical" evidence="7">
    <location>
        <begin position="149"/>
        <end position="168"/>
    </location>
</feature>
<keyword evidence="4 7" id="KW-0812">Transmembrane</keyword>
<keyword evidence="5 7" id="KW-1133">Transmembrane helix</keyword>
<comment type="similarity">
    <text evidence="2">Belongs to the SLC29A/ENT transporter (TC 2.A.57) family.</text>
</comment>
<dbReference type="GO" id="GO:0000329">
    <property type="term" value="C:fungal-type vacuole membrane"/>
    <property type="evidence" value="ECO:0007669"/>
    <property type="project" value="TreeGrafter"/>
</dbReference>
<dbReference type="OrthoDB" id="10261753at2759"/>
<evidence type="ECO:0000256" key="3">
    <source>
        <dbReference type="ARBA" id="ARBA00022448"/>
    </source>
</evidence>
<feature type="transmembrane region" description="Helical" evidence="7">
    <location>
        <begin position="82"/>
        <end position="100"/>
    </location>
</feature>
<dbReference type="GO" id="GO:0034257">
    <property type="term" value="F:nicotinamide riboside transmembrane transporter activity"/>
    <property type="evidence" value="ECO:0007669"/>
    <property type="project" value="TreeGrafter"/>
</dbReference>
<feature type="transmembrane region" description="Helical" evidence="7">
    <location>
        <begin position="480"/>
        <end position="506"/>
    </location>
</feature>
<comment type="subcellular location">
    <subcellularLocation>
        <location evidence="1">Membrane</location>
        <topology evidence="1">Multi-pass membrane protein</topology>
    </subcellularLocation>
</comment>
<keyword evidence="3" id="KW-0813">Transport</keyword>
<dbReference type="PANTHER" id="PTHR10332">
    <property type="entry name" value="EQUILIBRATIVE NUCLEOSIDE TRANSPORTER"/>
    <property type="match status" value="1"/>
</dbReference>
<evidence type="ECO:0000256" key="5">
    <source>
        <dbReference type="ARBA" id="ARBA00022989"/>
    </source>
</evidence>
<sequence length="507" mass="54341">MAEAGSARFLYWRLVVLGTATLVAWNVYIVSSDFFRSVLRDTPFRNSFESIFSVLSNTANMAALCYALYTQASADHDRRIRNGLMATAAAFCTVALLAVFDVEGLSALVVILLSLGVAAVAAAYIQCSIFGIAAMLPAYCAEGFMSGQAIAGTIASAIQLLTIFLSSWGEGRESNRLDAAEEDGRSQLRLRTASYFCASALFLALSVRSWRELNAYLACKCEDPDALTATEPALPAAVDDSVDGELTGIMHEGSPRLSRSPSALLAGEAGGQPLHRVPETVANSNLNEPSHSLAELGAIAELIRRIPTPTPEDVQNSSAYDMWLSFFGLHSTNPAMKTHSEIAPFALISATVMAQTLAVFPPLTEAIVSSPGSSPQIGHLAAWHFLVFNVSDYVGRLSTQWLKCHSLSVLKWINHSRWLLVFAAFTFPTAATAPQQWLVVRSDLLFLALIFALGWSNGWIATISLIVGPRHATNKELAGSMLGFAMCIGLVIGAIASYPVLLIAGIS</sequence>
<dbReference type="Proteomes" id="UP001140094">
    <property type="component" value="Unassembled WGS sequence"/>
</dbReference>
<evidence type="ECO:0000313" key="9">
    <source>
        <dbReference type="Proteomes" id="UP001140094"/>
    </source>
</evidence>
<feature type="transmembrane region" description="Helical" evidence="7">
    <location>
        <begin position="418"/>
        <end position="438"/>
    </location>
</feature>
<feature type="transmembrane region" description="Helical" evidence="7">
    <location>
        <begin position="444"/>
        <end position="468"/>
    </location>
</feature>
<dbReference type="PANTHER" id="PTHR10332:SF88">
    <property type="entry name" value="EQUILIBRATIVE NUCLEOSIDE TRANSPORTER 1, ISOFORM A"/>
    <property type="match status" value="1"/>
</dbReference>
<evidence type="ECO:0000256" key="4">
    <source>
        <dbReference type="ARBA" id="ARBA00022692"/>
    </source>
</evidence>
<dbReference type="InterPro" id="IPR002259">
    <property type="entry name" value="Eqnu_transpt"/>
</dbReference>
<feature type="transmembrane region" description="Helical" evidence="7">
    <location>
        <begin position="51"/>
        <end position="70"/>
    </location>
</feature>
<dbReference type="GO" id="GO:0015205">
    <property type="term" value="F:nucleobase transmembrane transporter activity"/>
    <property type="evidence" value="ECO:0007669"/>
    <property type="project" value="TreeGrafter"/>
</dbReference>
<keyword evidence="9" id="KW-1185">Reference proteome</keyword>
<evidence type="ECO:0000256" key="6">
    <source>
        <dbReference type="ARBA" id="ARBA00023136"/>
    </source>
</evidence>
<evidence type="ECO:0000256" key="2">
    <source>
        <dbReference type="ARBA" id="ARBA00007965"/>
    </source>
</evidence>
<dbReference type="AlphaFoldDB" id="A0A9W8LTR7"/>
<dbReference type="EMBL" id="JANBUO010000046">
    <property type="protein sequence ID" value="KAJ2808494.1"/>
    <property type="molecule type" value="Genomic_DNA"/>
</dbReference>
<evidence type="ECO:0008006" key="10">
    <source>
        <dbReference type="Google" id="ProtNLM"/>
    </source>
</evidence>
<gene>
    <name evidence="8" type="ORF">H4R20_000858</name>
</gene>
<keyword evidence="6 7" id="KW-0472">Membrane</keyword>
<feature type="transmembrane region" description="Helical" evidence="7">
    <location>
        <begin position="106"/>
        <end position="137"/>
    </location>
</feature>
<evidence type="ECO:0000313" key="8">
    <source>
        <dbReference type="EMBL" id="KAJ2808494.1"/>
    </source>
</evidence>
<organism evidence="8 9">
    <name type="scientific">Coemansia guatemalensis</name>
    <dbReference type="NCBI Taxonomy" id="2761395"/>
    <lineage>
        <taxon>Eukaryota</taxon>
        <taxon>Fungi</taxon>
        <taxon>Fungi incertae sedis</taxon>
        <taxon>Zoopagomycota</taxon>
        <taxon>Kickxellomycotina</taxon>
        <taxon>Kickxellomycetes</taxon>
        <taxon>Kickxellales</taxon>
        <taxon>Kickxellaceae</taxon>
        <taxon>Coemansia</taxon>
    </lineage>
</organism>
<evidence type="ECO:0000256" key="1">
    <source>
        <dbReference type="ARBA" id="ARBA00004141"/>
    </source>
</evidence>